<evidence type="ECO:0000256" key="1">
    <source>
        <dbReference type="ARBA" id="ARBA00010688"/>
    </source>
</evidence>
<dbReference type="InterPro" id="IPR011611">
    <property type="entry name" value="PfkB_dom"/>
</dbReference>
<gene>
    <name evidence="5" type="ORF">LCGC14_2788940</name>
</gene>
<comment type="similarity">
    <text evidence="1">Belongs to the carbohydrate kinase PfkB family.</text>
</comment>
<dbReference type="PANTHER" id="PTHR43085:SF57">
    <property type="entry name" value="CARBOHYDRATE KINASE PFKB DOMAIN-CONTAINING PROTEIN"/>
    <property type="match status" value="1"/>
</dbReference>
<proteinExistence type="inferred from homology"/>
<feature type="non-terminal residue" evidence="5">
    <location>
        <position position="332"/>
    </location>
</feature>
<feature type="domain" description="Carbohydrate kinase PfkB" evidence="4">
    <location>
        <begin position="38"/>
        <end position="330"/>
    </location>
</feature>
<dbReference type="SUPFAM" id="SSF53613">
    <property type="entry name" value="Ribokinase-like"/>
    <property type="match status" value="1"/>
</dbReference>
<reference evidence="5" key="1">
    <citation type="journal article" date="2015" name="Nature">
        <title>Complex archaea that bridge the gap between prokaryotes and eukaryotes.</title>
        <authorList>
            <person name="Spang A."/>
            <person name="Saw J.H."/>
            <person name="Jorgensen S.L."/>
            <person name="Zaremba-Niedzwiedzka K."/>
            <person name="Martijn J."/>
            <person name="Lind A.E."/>
            <person name="van Eijk R."/>
            <person name="Schleper C."/>
            <person name="Guy L."/>
            <person name="Ettema T.J."/>
        </authorList>
    </citation>
    <scope>NUCLEOTIDE SEQUENCE</scope>
</reference>
<protein>
    <recommendedName>
        <fullName evidence="4">Carbohydrate kinase PfkB domain-containing protein</fullName>
    </recommendedName>
</protein>
<dbReference type="PANTHER" id="PTHR43085">
    <property type="entry name" value="HEXOKINASE FAMILY MEMBER"/>
    <property type="match status" value="1"/>
</dbReference>
<evidence type="ECO:0000256" key="3">
    <source>
        <dbReference type="ARBA" id="ARBA00022777"/>
    </source>
</evidence>
<name>A0A0F9BHK0_9ZZZZ</name>
<comment type="caution">
    <text evidence="5">The sequence shown here is derived from an EMBL/GenBank/DDBJ whole genome shotgun (WGS) entry which is preliminary data.</text>
</comment>
<evidence type="ECO:0000256" key="2">
    <source>
        <dbReference type="ARBA" id="ARBA00022679"/>
    </source>
</evidence>
<dbReference type="EMBL" id="LAZR01052026">
    <property type="protein sequence ID" value="KKK83881.1"/>
    <property type="molecule type" value="Genomic_DNA"/>
</dbReference>
<sequence>MDDRIDLISAGHICLDLTPQFCHGAGDRAFHDLLRPGSLVVVDPATVSSGGGAANVGLAARRIGLTVALMGKCGDDLLGRTLLEYLRQVSPDCAAGMRVSPGEHTSYTVVLAPPGVDRAFLHCPGANDTFAADDVDLDMVAKARAFYFGYPPLMARMYAGKGEELAELLGRVKARGVTTALDMALPDPKGAAGQADWPGILAAALPNVDLFLPSVEELLFMLGLDRYERMIAAGDILDQLGPELLGDLARDCIEMGAAVVMIKCGRHGLYVRSATAGRIRSAGRGAGDPAGWADMEHFRPAYQVDGVASATGAGDSAVAGFLAGMLHGVDRA</sequence>
<dbReference type="AlphaFoldDB" id="A0A0F9BHK0"/>
<accession>A0A0F9BHK0</accession>
<dbReference type="InterPro" id="IPR050306">
    <property type="entry name" value="PfkB_Carbo_kinase"/>
</dbReference>
<dbReference type="Gene3D" id="3.40.1190.20">
    <property type="match status" value="1"/>
</dbReference>
<keyword evidence="3" id="KW-0418">Kinase</keyword>
<evidence type="ECO:0000259" key="4">
    <source>
        <dbReference type="Pfam" id="PF00294"/>
    </source>
</evidence>
<keyword evidence="2" id="KW-0808">Transferase</keyword>
<organism evidence="5">
    <name type="scientific">marine sediment metagenome</name>
    <dbReference type="NCBI Taxonomy" id="412755"/>
    <lineage>
        <taxon>unclassified sequences</taxon>
        <taxon>metagenomes</taxon>
        <taxon>ecological metagenomes</taxon>
    </lineage>
</organism>
<dbReference type="InterPro" id="IPR029056">
    <property type="entry name" value="Ribokinase-like"/>
</dbReference>
<dbReference type="GO" id="GO:0016301">
    <property type="term" value="F:kinase activity"/>
    <property type="evidence" value="ECO:0007669"/>
    <property type="project" value="UniProtKB-KW"/>
</dbReference>
<dbReference type="Pfam" id="PF00294">
    <property type="entry name" value="PfkB"/>
    <property type="match status" value="1"/>
</dbReference>
<evidence type="ECO:0000313" key="5">
    <source>
        <dbReference type="EMBL" id="KKK83881.1"/>
    </source>
</evidence>